<dbReference type="InterPro" id="IPR013783">
    <property type="entry name" value="Ig-like_fold"/>
</dbReference>
<dbReference type="AlphaFoldDB" id="X1CXY6"/>
<organism evidence="1">
    <name type="scientific">marine sediment metagenome</name>
    <dbReference type="NCBI Taxonomy" id="412755"/>
    <lineage>
        <taxon>unclassified sequences</taxon>
        <taxon>metagenomes</taxon>
        <taxon>ecological metagenomes</taxon>
    </lineage>
</organism>
<accession>X1CXY6</accession>
<dbReference type="Pfam" id="PF17957">
    <property type="entry name" value="Big_7"/>
    <property type="match status" value="1"/>
</dbReference>
<dbReference type="EMBL" id="BART01030027">
    <property type="protein sequence ID" value="GAH13366.1"/>
    <property type="molecule type" value="Genomic_DNA"/>
</dbReference>
<name>X1CXY6_9ZZZZ</name>
<protein>
    <submittedName>
        <fullName evidence="1">Uncharacterized protein</fullName>
    </submittedName>
</protein>
<reference evidence="1" key="1">
    <citation type="journal article" date="2014" name="Front. Microbiol.">
        <title>High frequency of phylogenetically diverse reductive dehalogenase-homologous genes in deep subseafloor sedimentary metagenomes.</title>
        <authorList>
            <person name="Kawai M."/>
            <person name="Futagami T."/>
            <person name="Toyoda A."/>
            <person name="Takaki Y."/>
            <person name="Nishi S."/>
            <person name="Hori S."/>
            <person name="Arai W."/>
            <person name="Tsubouchi T."/>
            <person name="Morono Y."/>
            <person name="Uchiyama I."/>
            <person name="Ito T."/>
            <person name="Fujiyama A."/>
            <person name="Inagaki F."/>
            <person name="Takami H."/>
        </authorList>
    </citation>
    <scope>NUCLEOTIDE SEQUENCE</scope>
    <source>
        <strain evidence="1">Expedition CK06-06</strain>
    </source>
</reference>
<gene>
    <name evidence="1" type="ORF">S01H4_52533</name>
</gene>
<sequence length="265" mass="30140">DGIKEDNEWYTSEGVTIWLHAEDFPEDTGSGIDKTYYTLNYGSTQVYNEASGIHLATSQGSNWMGQWEVNFWSEDKSNNVENRNKPENKLNIKIDAERPYVEITDPTNEQKVNVPFWVRADATDNAEIDRVEFDIEPFGERPGILPYVDDTPPYEWECDVGAKSIIHPISNDPQPAGVNVMVRAQAYDKSGQTWTHEVWVYVENWGRIGGFENRMCFVLAYGTGSVAEAQSDINKKLVNADRIHISENPEPKSSVFGDINWEYST</sequence>
<proteinExistence type="predicted"/>
<feature type="non-terminal residue" evidence="1">
    <location>
        <position position="1"/>
    </location>
</feature>
<evidence type="ECO:0000313" key="1">
    <source>
        <dbReference type="EMBL" id="GAH13366.1"/>
    </source>
</evidence>
<feature type="non-terminal residue" evidence="1">
    <location>
        <position position="265"/>
    </location>
</feature>
<dbReference type="Gene3D" id="2.60.40.10">
    <property type="entry name" value="Immunoglobulins"/>
    <property type="match status" value="1"/>
</dbReference>
<comment type="caution">
    <text evidence="1">The sequence shown here is derived from an EMBL/GenBank/DDBJ whole genome shotgun (WGS) entry which is preliminary data.</text>
</comment>